<dbReference type="EMBL" id="LT629758">
    <property type="protein sequence ID" value="SDS29328.1"/>
    <property type="molecule type" value="Genomic_DNA"/>
</dbReference>
<name>A0A1H1R0L4_9ACTN</name>
<gene>
    <name evidence="2" type="ORF">SAMN04489716_0462</name>
</gene>
<feature type="chain" id="PRO_5009258276" description="YXWGXW repeat-containing protein" evidence="1">
    <location>
        <begin position="29"/>
        <end position="224"/>
    </location>
</feature>
<evidence type="ECO:0000313" key="2">
    <source>
        <dbReference type="EMBL" id="SDS29328.1"/>
    </source>
</evidence>
<feature type="signal peptide" evidence="1">
    <location>
        <begin position="1"/>
        <end position="28"/>
    </location>
</feature>
<evidence type="ECO:0008006" key="4">
    <source>
        <dbReference type="Google" id="ProtNLM"/>
    </source>
</evidence>
<accession>A0A1H1R0L4</accession>
<evidence type="ECO:0000313" key="3">
    <source>
        <dbReference type="Proteomes" id="UP000198688"/>
    </source>
</evidence>
<proteinExistence type="predicted"/>
<protein>
    <recommendedName>
        <fullName evidence="4">YXWGXW repeat-containing protein</fullName>
    </recommendedName>
</protein>
<reference evidence="2 3" key="1">
    <citation type="submission" date="2016-10" db="EMBL/GenBank/DDBJ databases">
        <authorList>
            <person name="de Groot N.N."/>
        </authorList>
    </citation>
    <scope>NUCLEOTIDE SEQUENCE [LARGE SCALE GENOMIC DNA]</scope>
    <source>
        <strain evidence="2 3">DSM 43941</strain>
    </source>
</reference>
<dbReference type="STRING" id="113562.SAMN04489716_0462"/>
<dbReference type="OrthoDB" id="3298865at2"/>
<dbReference type="RefSeq" id="WP_157751109.1">
    <property type="nucleotide sequence ID" value="NZ_BOMJ01000040.1"/>
</dbReference>
<sequence length="224" mass="25333">MKNAKRMLALAGMTLAAGAMLGITPAQAAPATTQAPSTATAKSGPYYDWDDQYVVGYYNNERDCRKAGWWGERRGAWSDYDCFPAWGYNNWGRVWVLQVEENDWRWDRWDGGWPRGWDYRPTHYGRPFNVGGGGYNHPFADLSYVGYDFPRHPHKPYHPGSGYPGGDYNDYDGYKNNDYNGYKNNDYKNNDYNGYKDKDYSTPVVNETSAGVTAAITATGITGN</sequence>
<keyword evidence="3" id="KW-1185">Reference proteome</keyword>
<keyword evidence="1" id="KW-0732">Signal</keyword>
<dbReference type="Proteomes" id="UP000198688">
    <property type="component" value="Chromosome I"/>
</dbReference>
<evidence type="ECO:0000256" key="1">
    <source>
        <dbReference type="SAM" id="SignalP"/>
    </source>
</evidence>
<organism evidence="2 3">
    <name type="scientific">Actinoplanes derwentensis</name>
    <dbReference type="NCBI Taxonomy" id="113562"/>
    <lineage>
        <taxon>Bacteria</taxon>
        <taxon>Bacillati</taxon>
        <taxon>Actinomycetota</taxon>
        <taxon>Actinomycetes</taxon>
        <taxon>Micromonosporales</taxon>
        <taxon>Micromonosporaceae</taxon>
        <taxon>Actinoplanes</taxon>
    </lineage>
</organism>
<dbReference type="AlphaFoldDB" id="A0A1H1R0L4"/>